<evidence type="ECO:0000313" key="5">
    <source>
        <dbReference type="Proteomes" id="UP000803884"/>
    </source>
</evidence>
<keyword evidence="2" id="KW-0472">Membrane</keyword>
<feature type="chain" id="PRO_5044324090" description="Acid phosphatase" evidence="3">
    <location>
        <begin position="18"/>
        <end position="494"/>
    </location>
</feature>
<dbReference type="InterPro" id="IPR029033">
    <property type="entry name" value="His_PPase_superfam"/>
</dbReference>
<keyword evidence="3" id="KW-0732">Signal</keyword>
<dbReference type="Gene3D" id="3.40.50.1240">
    <property type="entry name" value="Phosphoglycerate mutase-like"/>
    <property type="match status" value="1"/>
</dbReference>
<dbReference type="RefSeq" id="XP_069227470.1">
    <property type="nucleotide sequence ID" value="XM_069374995.1"/>
</dbReference>
<dbReference type="AlphaFoldDB" id="A0AB34KGV7"/>
<reference evidence="4 5" key="1">
    <citation type="journal article" date="2020" name="Microbiol. Resour. Announc.">
        <title>Draft Genome Sequence of a Cladosporium Species Isolated from the Mesophotic Ascidian Didemnum maculosum.</title>
        <authorList>
            <person name="Gioti A."/>
            <person name="Siaperas R."/>
            <person name="Nikolaivits E."/>
            <person name="Le Goff G."/>
            <person name="Ouazzani J."/>
            <person name="Kotoulas G."/>
            <person name="Topakas E."/>
        </authorList>
    </citation>
    <scope>NUCLEOTIDE SEQUENCE [LARGE SCALE GENOMIC DNA]</scope>
    <source>
        <strain evidence="4 5">TM138-S3</strain>
    </source>
</reference>
<evidence type="ECO:0000313" key="4">
    <source>
        <dbReference type="EMBL" id="KAL1584364.1"/>
    </source>
</evidence>
<evidence type="ECO:0008006" key="6">
    <source>
        <dbReference type="Google" id="ProtNLM"/>
    </source>
</evidence>
<keyword evidence="5" id="KW-1185">Reference proteome</keyword>
<evidence type="ECO:0000256" key="1">
    <source>
        <dbReference type="ARBA" id="ARBA00005375"/>
    </source>
</evidence>
<dbReference type="PANTHER" id="PTHR11567">
    <property type="entry name" value="ACID PHOSPHATASE-RELATED"/>
    <property type="match status" value="1"/>
</dbReference>
<dbReference type="CDD" id="cd07061">
    <property type="entry name" value="HP_HAP_like"/>
    <property type="match status" value="1"/>
</dbReference>
<feature type="signal peptide" evidence="3">
    <location>
        <begin position="1"/>
        <end position="17"/>
    </location>
</feature>
<dbReference type="InterPro" id="IPR000560">
    <property type="entry name" value="His_Pase_clade-2"/>
</dbReference>
<dbReference type="PANTHER" id="PTHR11567:SF142">
    <property type="entry name" value="PHOSPHOGLYCERATE MUTASE-LIKE PROTEIN"/>
    <property type="match status" value="1"/>
</dbReference>
<dbReference type="InterPro" id="IPR050645">
    <property type="entry name" value="Histidine_acid_phosphatase"/>
</dbReference>
<gene>
    <name evidence="4" type="ORF">WHR41_06390</name>
</gene>
<dbReference type="SUPFAM" id="SSF53254">
    <property type="entry name" value="Phosphoglycerate mutase-like"/>
    <property type="match status" value="1"/>
</dbReference>
<evidence type="ECO:0000256" key="2">
    <source>
        <dbReference type="SAM" id="Phobius"/>
    </source>
</evidence>
<dbReference type="GeneID" id="96007833"/>
<protein>
    <recommendedName>
        <fullName evidence="6">Acid phosphatase</fullName>
    </recommendedName>
</protein>
<keyword evidence="2" id="KW-0812">Transmembrane</keyword>
<name>A0AB34KGV7_9PEZI</name>
<comment type="similarity">
    <text evidence="1">Belongs to the histidine acid phosphatase family.</text>
</comment>
<dbReference type="EMBL" id="JAAQHG020000026">
    <property type="protein sequence ID" value="KAL1584364.1"/>
    <property type="molecule type" value="Genomic_DNA"/>
</dbReference>
<evidence type="ECO:0000256" key="3">
    <source>
        <dbReference type="SAM" id="SignalP"/>
    </source>
</evidence>
<keyword evidence="2" id="KW-1133">Transmembrane helix</keyword>
<feature type="transmembrane region" description="Helical" evidence="2">
    <location>
        <begin position="444"/>
        <end position="465"/>
    </location>
</feature>
<accession>A0AB34KGV7</accession>
<comment type="caution">
    <text evidence="4">The sequence shown here is derived from an EMBL/GenBank/DDBJ whole genome shotgun (WGS) entry which is preliminary data.</text>
</comment>
<proteinExistence type="inferred from homology"/>
<dbReference type="Pfam" id="PF00328">
    <property type="entry name" value="His_Phos_2"/>
    <property type="match status" value="1"/>
</dbReference>
<dbReference type="GO" id="GO:0016791">
    <property type="term" value="F:phosphatase activity"/>
    <property type="evidence" value="ECO:0007669"/>
    <property type="project" value="TreeGrafter"/>
</dbReference>
<dbReference type="Proteomes" id="UP000803884">
    <property type="component" value="Unassembled WGS sequence"/>
</dbReference>
<sequence>MLSLTTLALTALPIALAQSSNDEQVIGVYMFHRHGDRTAKMTPPANFTGLGYEEVHRSGQYYRSRYIAPDADFRINGVNPDIVKQTQIAVSSPEDVVLQDSTMGFLQGLYPPVGDDLATTTLRNGTEITAPLDGYQLIPVTQVDSGTDSENNAWLQSATGCGQATISSNQYFSSKEYNDLLASTQDFYTGLTPALERTFNESEISYKNAYTIWDLINVAQIHNSTYGGSDLINNTSFEQLTGLANAHEWGLAYNESESATENVRAISAMVLAGEIVEFLNKTITSEGKQKIGVQFGAYATFASFFGLAGLQNVNDDFRGVVDYASSMTFELFTNSSVTVSADNYPSEDEIYVRFLFSNGTATNESEPTPYPLFGSGQTAISWKEFTAGMDNFAIRDNEHWCTICGETDGTCAAYASESSGNDGASASASSGEKSGNGLSPAVNGVIGAMVTLAVVLGLEALILVVGGFRVVSKKRLAAAAAATPVNGGEPKSAA</sequence>
<organism evidence="4 5">
    <name type="scientific">Cladosporium halotolerans</name>
    <dbReference type="NCBI Taxonomy" id="1052096"/>
    <lineage>
        <taxon>Eukaryota</taxon>
        <taxon>Fungi</taxon>
        <taxon>Dikarya</taxon>
        <taxon>Ascomycota</taxon>
        <taxon>Pezizomycotina</taxon>
        <taxon>Dothideomycetes</taxon>
        <taxon>Dothideomycetidae</taxon>
        <taxon>Cladosporiales</taxon>
        <taxon>Cladosporiaceae</taxon>
        <taxon>Cladosporium</taxon>
    </lineage>
</organism>